<evidence type="ECO:0000313" key="4">
    <source>
        <dbReference type="Proteomes" id="UP000650424"/>
    </source>
</evidence>
<comment type="caution">
    <text evidence="3">The sequence shown here is derived from an EMBL/GenBank/DDBJ whole genome shotgun (WGS) entry which is preliminary data.</text>
</comment>
<keyword evidence="1" id="KW-1133">Transmembrane helix</keyword>
<protein>
    <submittedName>
        <fullName evidence="3">Adenylate/guanylate cyclase domain-containing protein</fullName>
    </submittedName>
</protein>
<accession>A0ABR6ZKK0</accession>
<proteinExistence type="predicted"/>
<feature type="transmembrane region" description="Helical" evidence="1">
    <location>
        <begin position="350"/>
        <end position="367"/>
    </location>
</feature>
<dbReference type="PANTHER" id="PTHR43081:SF1">
    <property type="entry name" value="ADENYLATE CYCLASE, TERMINAL-DIFFERENTIATION SPECIFIC"/>
    <property type="match status" value="1"/>
</dbReference>
<keyword evidence="1" id="KW-0812">Transmembrane</keyword>
<name>A0ABR6ZKK0_9BURK</name>
<dbReference type="InterPro" id="IPR007890">
    <property type="entry name" value="CHASE2"/>
</dbReference>
<dbReference type="InterPro" id="IPR001054">
    <property type="entry name" value="A/G_cyclase"/>
</dbReference>
<dbReference type="SUPFAM" id="SSF55073">
    <property type="entry name" value="Nucleotide cyclase"/>
    <property type="match status" value="1"/>
</dbReference>
<feature type="domain" description="Guanylate cyclase" evidence="2">
    <location>
        <begin position="442"/>
        <end position="576"/>
    </location>
</feature>
<dbReference type="CDD" id="cd07302">
    <property type="entry name" value="CHD"/>
    <property type="match status" value="1"/>
</dbReference>
<keyword evidence="4" id="KW-1185">Reference proteome</keyword>
<organism evidence="3 4">
    <name type="scientific">Undibacterium hunanense</name>
    <dbReference type="NCBI Taxonomy" id="2762292"/>
    <lineage>
        <taxon>Bacteria</taxon>
        <taxon>Pseudomonadati</taxon>
        <taxon>Pseudomonadota</taxon>
        <taxon>Betaproteobacteria</taxon>
        <taxon>Burkholderiales</taxon>
        <taxon>Oxalobacteraceae</taxon>
        <taxon>Undibacterium</taxon>
    </lineage>
</organism>
<feature type="transmembrane region" description="Helical" evidence="1">
    <location>
        <begin position="325"/>
        <end position="343"/>
    </location>
</feature>
<dbReference type="InterPro" id="IPR050697">
    <property type="entry name" value="Adenylyl/Guanylyl_Cyclase_3/4"/>
</dbReference>
<dbReference type="Pfam" id="PF00211">
    <property type="entry name" value="Guanylate_cyc"/>
    <property type="match status" value="1"/>
</dbReference>
<evidence type="ECO:0000259" key="2">
    <source>
        <dbReference type="PROSITE" id="PS50125"/>
    </source>
</evidence>
<reference evidence="3 4" key="1">
    <citation type="submission" date="2020-08" db="EMBL/GenBank/DDBJ databases">
        <title>Novel species isolated from subtropical streams in China.</title>
        <authorList>
            <person name="Lu H."/>
        </authorList>
    </citation>
    <scope>NUCLEOTIDE SEQUENCE [LARGE SCALE GENOMIC DNA]</scope>
    <source>
        <strain evidence="3 4">CY18W</strain>
    </source>
</reference>
<feature type="transmembrane region" description="Helical" evidence="1">
    <location>
        <begin position="379"/>
        <end position="399"/>
    </location>
</feature>
<dbReference type="SMART" id="SM00044">
    <property type="entry name" value="CYCc"/>
    <property type="match status" value="1"/>
</dbReference>
<keyword evidence="1" id="KW-0472">Membrane</keyword>
<evidence type="ECO:0000313" key="3">
    <source>
        <dbReference type="EMBL" id="MBC3916431.1"/>
    </source>
</evidence>
<sequence length="631" mass="69920">MLKKLFPFINNATTRWYAALTLLLVLAMAVELFGLHGLATTESRLGDVYLRHHAPGYKADPDIVVVDIDDASMLGMQKIAGLWAWKREIHGFLLESLATLEPRAVVFDLNFHERDQEKPMSDAFLSQQIQQLPHTYIEVLQLKPSPYVADVALQDVADVFAITQPGSKGTQATLQLPYAIERKAWRLGLVNSLVDADGVVRRYHLHIDVNGWKIPSMPARVVADLNGHLPAGKDFQLLWPEKGHQRYAYADLFKKLTEEMPDLSPAALAELKQRFQNKIIVIGSSAAGAFDHHLTPLDAGYPGVDILAVAIDNLKNGRTIRDVTAIWPFTIGLCMIAGLVFAFRRRVNPVLTGSLLLVVTVLALLLADSMINHHLMLPMATPLVFAWAWFLSAAIAGFLRERRTRDRTVSLFGRFLNPEVVRKIVDHGETVESLSGQTRQISVLFSDIRGFTSLSESKSPDEVVKLLNRYFEHQVEVVWRHGGTLDKFIGDCIMAFWGAPLDDAEHARHAVAAAMEMQANLLAFRQELQADGSDLVDFDVGIGVHTGSAVVGFIGAKRKLDYTAIGDTVNLASRVEGLTKGVARVLVTRETVQACAQSKSSFDFDFELRGAFAVKGRVAEVELYEPIRKSA</sequence>
<dbReference type="Proteomes" id="UP000650424">
    <property type="component" value="Unassembled WGS sequence"/>
</dbReference>
<dbReference type="Pfam" id="PF05226">
    <property type="entry name" value="CHASE2"/>
    <property type="match status" value="1"/>
</dbReference>
<dbReference type="InterPro" id="IPR029787">
    <property type="entry name" value="Nucleotide_cyclase"/>
</dbReference>
<dbReference type="PANTHER" id="PTHR43081">
    <property type="entry name" value="ADENYLATE CYCLASE, TERMINAL-DIFFERENTIATION SPECIFIC-RELATED"/>
    <property type="match status" value="1"/>
</dbReference>
<gene>
    <name evidence="3" type="ORF">H8L32_02920</name>
</gene>
<dbReference type="SMART" id="SM01080">
    <property type="entry name" value="CHASE2"/>
    <property type="match status" value="1"/>
</dbReference>
<dbReference type="EMBL" id="JACOGF010000001">
    <property type="protein sequence ID" value="MBC3916431.1"/>
    <property type="molecule type" value="Genomic_DNA"/>
</dbReference>
<evidence type="ECO:0000256" key="1">
    <source>
        <dbReference type="SAM" id="Phobius"/>
    </source>
</evidence>
<dbReference type="RefSeq" id="WP_186945652.1">
    <property type="nucleotide sequence ID" value="NZ_JACOGF010000001.1"/>
</dbReference>
<dbReference type="Gene3D" id="3.30.70.1230">
    <property type="entry name" value="Nucleotide cyclase"/>
    <property type="match status" value="1"/>
</dbReference>
<dbReference type="PROSITE" id="PS50125">
    <property type="entry name" value="GUANYLATE_CYCLASE_2"/>
    <property type="match status" value="1"/>
</dbReference>